<dbReference type="UniPathway" id="UPA00219"/>
<evidence type="ECO:0000313" key="8">
    <source>
        <dbReference type="EMBL" id="PIR93986.1"/>
    </source>
</evidence>
<dbReference type="Pfam" id="PF01177">
    <property type="entry name" value="Asp_Glu_race"/>
    <property type="match status" value="1"/>
</dbReference>
<comment type="function">
    <text evidence="7">Provides the (R)-glutamate required for cell wall biosynthesis.</text>
</comment>
<reference evidence="9" key="1">
    <citation type="submission" date="2017-09" db="EMBL/GenBank/DDBJ databases">
        <title>Depth-based differentiation of microbial function through sediment-hosted aquifers and enrichment of novel symbionts in the deep terrestrial subsurface.</title>
        <authorList>
            <person name="Probst A.J."/>
            <person name="Ladd B."/>
            <person name="Jarett J.K."/>
            <person name="Geller-Mcgrath D.E."/>
            <person name="Sieber C.M.K."/>
            <person name="Emerson J.B."/>
            <person name="Anantharaman K."/>
            <person name="Thomas B.C."/>
            <person name="Malmstrom R."/>
            <person name="Stieglmeier M."/>
            <person name="Klingl A."/>
            <person name="Woyke T."/>
            <person name="Ryan C.M."/>
            <person name="Banfield J.F."/>
        </authorList>
    </citation>
    <scope>NUCLEOTIDE SEQUENCE [LARGE SCALE GENOMIC DNA]</scope>
</reference>
<accession>A0A2H0V4F3</accession>
<feature type="binding site" evidence="7">
    <location>
        <begin position="6"/>
        <end position="7"/>
    </location>
    <ligand>
        <name>substrate</name>
    </ligand>
</feature>
<feature type="active site" description="Proton donor/acceptor" evidence="7">
    <location>
        <position position="179"/>
    </location>
</feature>
<evidence type="ECO:0000256" key="1">
    <source>
        <dbReference type="ARBA" id="ARBA00001602"/>
    </source>
</evidence>
<keyword evidence="4 7" id="KW-0573">Peptidoglycan synthesis</keyword>
<evidence type="ECO:0000256" key="5">
    <source>
        <dbReference type="ARBA" id="ARBA00023235"/>
    </source>
</evidence>
<dbReference type="GO" id="GO:0009252">
    <property type="term" value="P:peptidoglycan biosynthetic process"/>
    <property type="evidence" value="ECO:0007669"/>
    <property type="project" value="UniProtKB-UniRule"/>
</dbReference>
<evidence type="ECO:0000313" key="9">
    <source>
        <dbReference type="Proteomes" id="UP000229901"/>
    </source>
</evidence>
<dbReference type="PANTHER" id="PTHR21198:SF2">
    <property type="entry name" value="GLUTAMATE RACEMASE"/>
    <property type="match status" value="1"/>
</dbReference>
<sequence length="256" mass="28039">MIGVFDSGIGGLTVLKELIKKMPGQDYIYLGDTAHVPYGNRSADVISKLTEQAVDFLFQQGAERVVVGCNTASAKALSMLENKYPEKIIGVIDPVTDYFSKSSYNSIGVIGTRATIGSDMYSRDINKMTPDKQVYSLATPLLVPLVEENFLSRPETESILRGYLDVLKLKKVDALILGCTHYPMMLDLIKKSMGVDCHVPNPAVIVAEAVATSWSLGSAGKLEGSRRYMVTDLTDNVQEIANRFLGHDINLEKVTL</sequence>
<evidence type="ECO:0000256" key="2">
    <source>
        <dbReference type="ARBA" id="ARBA00013090"/>
    </source>
</evidence>
<evidence type="ECO:0000256" key="3">
    <source>
        <dbReference type="ARBA" id="ARBA00022960"/>
    </source>
</evidence>
<feature type="binding site" evidence="7">
    <location>
        <begin position="70"/>
        <end position="71"/>
    </location>
    <ligand>
        <name>substrate</name>
    </ligand>
</feature>
<evidence type="ECO:0000256" key="6">
    <source>
        <dbReference type="ARBA" id="ARBA00023316"/>
    </source>
</evidence>
<protein>
    <recommendedName>
        <fullName evidence="2 7">Glutamate racemase</fullName>
        <ecNumber evidence="2 7">5.1.1.3</ecNumber>
    </recommendedName>
</protein>
<dbReference type="EC" id="5.1.1.3" evidence="2 7"/>
<dbReference type="GO" id="GO:0008881">
    <property type="term" value="F:glutamate racemase activity"/>
    <property type="evidence" value="ECO:0007669"/>
    <property type="project" value="UniProtKB-UniRule"/>
</dbReference>
<dbReference type="NCBIfam" id="TIGR00067">
    <property type="entry name" value="glut_race"/>
    <property type="match status" value="1"/>
</dbReference>
<dbReference type="EMBL" id="PFAP01000026">
    <property type="protein sequence ID" value="PIR93986.1"/>
    <property type="molecule type" value="Genomic_DNA"/>
</dbReference>
<feature type="binding site" evidence="7">
    <location>
        <begin position="180"/>
        <end position="181"/>
    </location>
    <ligand>
        <name>substrate</name>
    </ligand>
</feature>
<dbReference type="GO" id="GO:0008360">
    <property type="term" value="P:regulation of cell shape"/>
    <property type="evidence" value="ECO:0007669"/>
    <property type="project" value="UniProtKB-KW"/>
</dbReference>
<evidence type="ECO:0000256" key="7">
    <source>
        <dbReference type="HAMAP-Rule" id="MF_00258"/>
    </source>
</evidence>
<dbReference type="PROSITE" id="PS00923">
    <property type="entry name" value="ASP_GLU_RACEMASE_1"/>
    <property type="match status" value="1"/>
</dbReference>
<dbReference type="PROSITE" id="PS00924">
    <property type="entry name" value="ASP_GLU_RACEMASE_2"/>
    <property type="match status" value="1"/>
</dbReference>
<gene>
    <name evidence="7 8" type="primary">murI</name>
    <name evidence="8" type="ORF">COT97_03745</name>
</gene>
<organism evidence="8 9">
    <name type="scientific">Candidatus Falkowbacteria bacterium CG10_big_fil_rev_8_21_14_0_10_39_11</name>
    <dbReference type="NCBI Taxonomy" id="1974565"/>
    <lineage>
        <taxon>Bacteria</taxon>
        <taxon>Candidatus Falkowiibacteriota</taxon>
    </lineage>
</organism>
<keyword evidence="6 7" id="KW-0961">Cell wall biogenesis/degradation</keyword>
<dbReference type="Proteomes" id="UP000229901">
    <property type="component" value="Unassembled WGS sequence"/>
</dbReference>
<dbReference type="InterPro" id="IPR001920">
    <property type="entry name" value="Asp/Glu_race"/>
</dbReference>
<comment type="similarity">
    <text evidence="7">Belongs to the aspartate/glutamate racemases family.</text>
</comment>
<evidence type="ECO:0000256" key="4">
    <source>
        <dbReference type="ARBA" id="ARBA00022984"/>
    </source>
</evidence>
<dbReference type="InterPro" id="IPR015942">
    <property type="entry name" value="Asp/Glu/hydantoin_racemase"/>
</dbReference>
<name>A0A2H0V4F3_9BACT</name>
<keyword evidence="3 7" id="KW-0133">Cell shape</keyword>
<feature type="active site" description="Proton donor/acceptor" evidence="7">
    <location>
        <position position="69"/>
    </location>
</feature>
<proteinExistence type="inferred from homology"/>
<dbReference type="FunFam" id="3.40.50.1860:FF:000001">
    <property type="entry name" value="Glutamate racemase"/>
    <property type="match status" value="1"/>
</dbReference>
<dbReference type="PANTHER" id="PTHR21198">
    <property type="entry name" value="GLUTAMATE RACEMASE"/>
    <property type="match status" value="1"/>
</dbReference>
<dbReference type="SUPFAM" id="SSF53681">
    <property type="entry name" value="Aspartate/glutamate racemase"/>
    <property type="match status" value="2"/>
</dbReference>
<dbReference type="Gene3D" id="3.40.50.1860">
    <property type="match status" value="2"/>
</dbReference>
<comment type="caution">
    <text evidence="8">The sequence shown here is derived from an EMBL/GenBank/DDBJ whole genome shotgun (WGS) entry which is preliminary data.</text>
</comment>
<dbReference type="HAMAP" id="MF_00258">
    <property type="entry name" value="Glu_racemase"/>
    <property type="match status" value="1"/>
</dbReference>
<dbReference type="InterPro" id="IPR004391">
    <property type="entry name" value="Glu_race"/>
</dbReference>
<dbReference type="InterPro" id="IPR018187">
    <property type="entry name" value="Asp/Glu_racemase_AS_1"/>
</dbReference>
<dbReference type="GO" id="GO:0071555">
    <property type="term" value="P:cell wall organization"/>
    <property type="evidence" value="ECO:0007669"/>
    <property type="project" value="UniProtKB-KW"/>
</dbReference>
<dbReference type="AlphaFoldDB" id="A0A2H0V4F3"/>
<dbReference type="InterPro" id="IPR033134">
    <property type="entry name" value="Asp/Glu_racemase_AS_2"/>
</dbReference>
<keyword evidence="5 7" id="KW-0413">Isomerase</keyword>
<comment type="catalytic activity">
    <reaction evidence="1 7">
        <text>L-glutamate = D-glutamate</text>
        <dbReference type="Rhea" id="RHEA:12813"/>
        <dbReference type="ChEBI" id="CHEBI:29985"/>
        <dbReference type="ChEBI" id="CHEBI:29986"/>
        <dbReference type="EC" id="5.1.1.3"/>
    </reaction>
</comment>
<comment type="pathway">
    <text evidence="7">Cell wall biogenesis; peptidoglycan biosynthesis.</text>
</comment>
<feature type="binding site" evidence="7">
    <location>
        <begin position="38"/>
        <end position="39"/>
    </location>
    <ligand>
        <name>substrate</name>
    </ligand>
</feature>